<dbReference type="EMBL" id="CM037013">
    <property type="protein sequence ID" value="KAH7689470.1"/>
    <property type="molecule type" value="Genomic_DNA"/>
</dbReference>
<accession>A0ACB7WNA5</accession>
<dbReference type="Proteomes" id="UP000827976">
    <property type="component" value="Chromosome 3"/>
</dbReference>
<protein>
    <submittedName>
        <fullName evidence="1">Superkiller protein 3</fullName>
    </submittedName>
</protein>
<evidence type="ECO:0000313" key="1">
    <source>
        <dbReference type="EMBL" id="KAH7689470.1"/>
    </source>
</evidence>
<comment type="caution">
    <text evidence="1">The sequence shown here is derived from an EMBL/GenBank/DDBJ whole genome shotgun (WGS) entry which is preliminary data.</text>
</comment>
<proteinExistence type="predicted"/>
<reference evidence="2" key="1">
    <citation type="journal article" date="2022" name="Nat. Commun.">
        <title>Chromosome evolution and the genetic basis of agronomically important traits in greater yam.</title>
        <authorList>
            <person name="Bredeson J.V."/>
            <person name="Lyons J.B."/>
            <person name="Oniyinde I.O."/>
            <person name="Okereke N.R."/>
            <person name="Kolade O."/>
            <person name="Nnabue I."/>
            <person name="Nwadili C.O."/>
            <person name="Hribova E."/>
            <person name="Parker M."/>
            <person name="Nwogha J."/>
            <person name="Shu S."/>
            <person name="Carlson J."/>
            <person name="Kariba R."/>
            <person name="Muthemba S."/>
            <person name="Knop K."/>
            <person name="Barton G.J."/>
            <person name="Sherwood A.V."/>
            <person name="Lopez-Montes A."/>
            <person name="Asiedu R."/>
            <person name="Jamnadass R."/>
            <person name="Muchugi A."/>
            <person name="Goodstein D."/>
            <person name="Egesi C.N."/>
            <person name="Featherston J."/>
            <person name="Asfaw A."/>
            <person name="Simpson G.G."/>
            <person name="Dolezel J."/>
            <person name="Hendre P.S."/>
            <person name="Van Deynze A."/>
            <person name="Kumar P.L."/>
            <person name="Obidiegwu J.E."/>
            <person name="Bhattacharjee R."/>
            <person name="Rokhsar D.S."/>
        </authorList>
    </citation>
    <scope>NUCLEOTIDE SEQUENCE [LARGE SCALE GENOMIC DNA]</scope>
    <source>
        <strain evidence="2">cv. TDa95/00328</strain>
    </source>
</reference>
<sequence>MGIEDPLKSLQEALDSDPSNPSHHFNLGLLFWRRGEEAGGDESKELKDRAAEHFLASAKLNPSDGASFRLLGHYYSRVSLDVQRASKCYQRAVSLDPEDFEAGEALCDLLDASGKESLEVSTCREISEKSRRAFWAFRRLGYLQSYGRAIELENSRIFALIQSGNIQLMLGSYKKIVTLTGAVCMELARQQSGSQFLLRAAASLTKAQENAPVPLPIISALLAQAEASLGARTKWESNLRLEWFSWPPEMRPAELYFQMSLLARQPNKGSNQNSNVELSQSSEKWLLRAIHLNPSCLRYWRVLEKLMGS</sequence>
<gene>
    <name evidence="1" type="ORF">IHE45_03G100300</name>
</gene>
<evidence type="ECO:0000313" key="2">
    <source>
        <dbReference type="Proteomes" id="UP000827976"/>
    </source>
</evidence>
<organism evidence="1 2">
    <name type="scientific">Dioscorea alata</name>
    <name type="common">Purple yam</name>
    <dbReference type="NCBI Taxonomy" id="55571"/>
    <lineage>
        <taxon>Eukaryota</taxon>
        <taxon>Viridiplantae</taxon>
        <taxon>Streptophyta</taxon>
        <taxon>Embryophyta</taxon>
        <taxon>Tracheophyta</taxon>
        <taxon>Spermatophyta</taxon>
        <taxon>Magnoliopsida</taxon>
        <taxon>Liliopsida</taxon>
        <taxon>Dioscoreales</taxon>
        <taxon>Dioscoreaceae</taxon>
        <taxon>Dioscorea</taxon>
    </lineage>
</organism>
<keyword evidence="2" id="KW-1185">Reference proteome</keyword>
<name>A0ACB7WNA5_DIOAL</name>